<dbReference type="Proteomes" id="UP001151760">
    <property type="component" value="Unassembled WGS sequence"/>
</dbReference>
<accession>A0ABQ5CFB6</accession>
<reference evidence="2" key="2">
    <citation type="submission" date="2022-01" db="EMBL/GenBank/DDBJ databases">
        <authorList>
            <person name="Yamashiro T."/>
            <person name="Shiraishi A."/>
            <person name="Satake H."/>
            <person name="Nakayama K."/>
        </authorList>
    </citation>
    <scope>NUCLEOTIDE SEQUENCE</scope>
</reference>
<reference evidence="2" key="1">
    <citation type="journal article" date="2022" name="Int. J. Mol. Sci.">
        <title>Draft Genome of Tanacetum Coccineum: Genomic Comparison of Closely Related Tanacetum-Family Plants.</title>
        <authorList>
            <person name="Yamashiro T."/>
            <person name="Shiraishi A."/>
            <person name="Nakayama K."/>
            <person name="Satake H."/>
        </authorList>
    </citation>
    <scope>NUCLEOTIDE SEQUENCE</scope>
</reference>
<protein>
    <submittedName>
        <fullName evidence="2">Uncharacterized protein</fullName>
    </submittedName>
</protein>
<comment type="caution">
    <text evidence="2">The sequence shown here is derived from an EMBL/GenBank/DDBJ whole genome shotgun (WGS) entry which is preliminary data.</text>
</comment>
<sequence length="321" mass="36356">MGWLFIEARYQDLPCAHNMDEPQRNGRSVLPKLLMQNLLTTRTIDDEGCTGLNALLTFTLQMKMRAEGVLGDIVLENLHDKTNELPEVTNSENNFKDPSKSDGYGSNPESIAVSSCGCQEFEATSKDAEGHSVDDLIKEFRSCLSDKTFDISLMGASSKSCEYVLDTLIQVFEDKWFAHAVKERTLDNLITEILIWLLDEKRLSNTTTHHLDGRRTPPPSNESFATRNMKFSNLVVKCLIKLTKDLQSTIDKVDLDHILQIIHVYLQELSGHTDTNQEEFLQLTMSKLIDWRAKKRRAYAQNSSIEGGLCYSGIIQEDEDS</sequence>
<keyword evidence="3" id="KW-1185">Reference proteome</keyword>
<proteinExistence type="predicted"/>
<feature type="region of interest" description="Disordered" evidence="1">
    <location>
        <begin position="85"/>
        <end position="106"/>
    </location>
</feature>
<dbReference type="EMBL" id="BQNB010014237">
    <property type="protein sequence ID" value="GJT25761.1"/>
    <property type="molecule type" value="Genomic_DNA"/>
</dbReference>
<dbReference type="PANTHER" id="PTHR12609">
    <property type="entry name" value="MICROTUBULE ASSOCIATED PROTEIN XMAP215"/>
    <property type="match status" value="1"/>
</dbReference>
<name>A0ABQ5CFB6_9ASTR</name>
<dbReference type="InterPro" id="IPR045110">
    <property type="entry name" value="XMAP215"/>
</dbReference>
<evidence type="ECO:0000313" key="3">
    <source>
        <dbReference type="Proteomes" id="UP001151760"/>
    </source>
</evidence>
<organism evidence="2 3">
    <name type="scientific">Tanacetum coccineum</name>
    <dbReference type="NCBI Taxonomy" id="301880"/>
    <lineage>
        <taxon>Eukaryota</taxon>
        <taxon>Viridiplantae</taxon>
        <taxon>Streptophyta</taxon>
        <taxon>Embryophyta</taxon>
        <taxon>Tracheophyta</taxon>
        <taxon>Spermatophyta</taxon>
        <taxon>Magnoliopsida</taxon>
        <taxon>eudicotyledons</taxon>
        <taxon>Gunneridae</taxon>
        <taxon>Pentapetalae</taxon>
        <taxon>asterids</taxon>
        <taxon>campanulids</taxon>
        <taxon>Asterales</taxon>
        <taxon>Asteraceae</taxon>
        <taxon>Asteroideae</taxon>
        <taxon>Anthemideae</taxon>
        <taxon>Anthemidinae</taxon>
        <taxon>Tanacetum</taxon>
    </lineage>
</organism>
<gene>
    <name evidence="2" type="ORF">Tco_0895698</name>
</gene>
<evidence type="ECO:0000256" key="1">
    <source>
        <dbReference type="SAM" id="MobiDB-lite"/>
    </source>
</evidence>
<evidence type="ECO:0000313" key="2">
    <source>
        <dbReference type="EMBL" id="GJT25761.1"/>
    </source>
</evidence>